<protein>
    <submittedName>
        <fullName evidence="1">Uncharacterized protein</fullName>
    </submittedName>
</protein>
<dbReference type="Proteomes" id="UP000887116">
    <property type="component" value="Unassembled WGS sequence"/>
</dbReference>
<reference evidence="1" key="1">
    <citation type="submission" date="2020-07" db="EMBL/GenBank/DDBJ databases">
        <title>Multicomponent nature underlies the extraordinary mechanical properties of spider dragline silk.</title>
        <authorList>
            <person name="Kono N."/>
            <person name="Nakamura H."/>
            <person name="Mori M."/>
            <person name="Yoshida Y."/>
            <person name="Ohtoshi R."/>
            <person name="Malay A.D."/>
            <person name="Moran D.A.P."/>
            <person name="Tomita M."/>
            <person name="Numata K."/>
            <person name="Arakawa K."/>
        </authorList>
    </citation>
    <scope>NUCLEOTIDE SEQUENCE</scope>
</reference>
<gene>
    <name evidence="1" type="ORF">TNCT_620151</name>
</gene>
<evidence type="ECO:0000313" key="2">
    <source>
        <dbReference type="Proteomes" id="UP000887116"/>
    </source>
</evidence>
<accession>A0A8X6KM28</accession>
<dbReference type="EMBL" id="BMAO01021830">
    <property type="protein sequence ID" value="GFQ77766.1"/>
    <property type="molecule type" value="Genomic_DNA"/>
</dbReference>
<name>A0A8X6KM28_TRICU</name>
<keyword evidence="2" id="KW-1185">Reference proteome</keyword>
<sequence>MLGTARFGGMIKRHTRRIVCQALMALTVFYFTSSYKGSCLSWNYFWEHRRSEFTFPVPNTYAALNTGTSTASSQWCQARATWNAFGDRYPL</sequence>
<proteinExistence type="predicted"/>
<dbReference type="AlphaFoldDB" id="A0A8X6KM28"/>
<comment type="caution">
    <text evidence="1">The sequence shown here is derived from an EMBL/GenBank/DDBJ whole genome shotgun (WGS) entry which is preliminary data.</text>
</comment>
<evidence type="ECO:0000313" key="1">
    <source>
        <dbReference type="EMBL" id="GFQ77766.1"/>
    </source>
</evidence>
<organism evidence="1 2">
    <name type="scientific">Trichonephila clavata</name>
    <name type="common">Joro spider</name>
    <name type="synonym">Nephila clavata</name>
    <dbReference type="NCBI Taxonomy" id="2740835"/>
    <lineage>
        <taxon>Eukaryota</taxon>
        <taxon>Metazoa</taxon>
        <taxon>Ecdysozoa</taxon>
        <taxon>Arthropoda</taxon>
        <taxon>Chelicerata</taxon>
        <taxon>Arachnida</taxon>
        <taxon>Araneae</taxon>
        <taxon>Araneomorphae</taxon>
        <taxon>Entelegynae</taxon>
        <taxon>Araneoidea</taxon>
        <taxon>Nephilidae</taxon>
        <taxon>Trichonephila</taxon>
    </lineage>
</organism>